<proteinExistence type="predicted"/>
<feature type="compositionally biased region" description="Basic and acidic residues" evidence="2">
    <location>
        <begin position="586"/>
        <end position="618"/>
    </location>
</feature>
<reference evidence="3 4" key="1">
    <citation type="journal article" date="2019" name="Genome Biol. Evol.">
        <title>Nanopore Sequencing Significantly Improves Genome Assembly of the Protozoan Parasite Trypanosoma cruzi.</title>
        <authorList>
            <person name="Diaz-Viraque F."/>
            <person name="Pita S."/>
            <person name="Greif G."/>
            <person name="de Souza R.C.M."/>
            <person name="Iraola G."/>
            <person name="Robello C."/>
        </authorList>
    </citation>
    <scope>NUCLEOTIDE SEQUENCE [LARGE SCALE GENOMIC DNA]</scope>
    <source>
        <strain evidence="3 4">Berenice</strain>
    </source>
</reference>
<sequence>MNNSPQAQEGSWFFILDAPVAVRCLQPVFRPGRDDVSSMPVVLLSDQKTGRLRAFDSKLQFPCSEPMPTPAEITSPPFSSAAFQQESAINRVLSLCVVEANAVWAGWSSGQIAVYRMHLEDASKASTNAFTPTTREMRTCDRQWEVVSLLHEHRAAVHLLATGPSPWVFSASHDMRLIQWHAKTLEPIRDLTRVCRVQEQYRPSPIKMICMAMGCSCTTSLSRPQGHFVLFFSTDQKTLYGVSLGGPQRANKIISDHDLSIQRITSSRPAVTSAAVLVGDGEDDAAAVICLGDDEGNISFTPLTVVYNTRSEKMLHSASSAPLPSLTSNSSILSDAEYMRAVCDATLTAGTLHINRGCVTALSVLSAQADRATGNIRYCLTAASSKNTITLFAVDVSPVFLGGHVTKCTLLSAIPTESPVTSVVPLFPPVRQSAVAVAFSVFSDGSVAALFQFQNTVTKHGTDNHTAATAAFDQKFIRSASTKAQPQPQTESLGGALQEQLRVVLDVVSETGVVVEEANRTLEEQRHELRHIRAAKDTLADQVTKLLEALNQKSAEVVRLKQQLLHMQERGMTAVASASDPLQDSGRCHQNREEQREAHWKQKEEEEKEGKHDQQLGIETERDLIQSVLHDTEARFESKLDTLRRENRFLSESLEQLKQELHKTREKDDAHSVHTTSDVLQDNTAIHVGENESSLRRLLEQALGALDA</sequence>
<dbReference type="InterPro" id="IPR036322">
    <property type="entry name" value="WD40_repeat_dom_sf"/>
</dbReference>
<dbReference type="SUPFAM" id="SSF50978">
    <property type="entry name" value="WD40 repeat-like"/>
    <property type="match status" value="1"/>
</dbReference>
<organism evidence="3 4">
    <name type="scientific">Trypanosoma cruzi</name>
    <dbReference type="NCBI Taxonomy" id="5693"/>
    <lineage>
        <taxon>Eukaryota</taxon>
        <taxon>Discoba</taxon>
        <taxon>Euglenozoa</taxon>
        <taxon>Kinetoplastea</taxon>
        <taxon>Metakinetoplastina</taxon>
        <taxon>Trypanosomatida</taxon>
        <taxon>Trypanosomatidae</taxon>
        <taxon>Trypanosoma</taxon>
        <taxon>Schizotrypanum</taxon>
    </lineage>
</organism>
<gene>
    <name evidence="3" type="ORF">ECC02_001675</name>
</gene>
<accession>A0A7J6YFS6</accession>
<keyword evidence="1" id="KW-0175">Coiled coil</keyword>
<protein>
    <recommendedName>
        <fullName evidence="5">WD40 repeat-containing protein</fullName>
    </recommendedName>
</protein>
<name>A0A7J6YFS6_TRYCR</name>
<dbReference type="AlphaFoldDB" id="A0A7J6YFS6"/>
<dbReference type="VEuPathDB" id="TriTrypDB:ECC02_001675"/>
<dbReference type="Proteomes" id="UP000583944">
    <property type="component" value="Unassembled WGS sequence"/>
</dbReference>
<evidence type="ECO:0000256" key="1">
    <source>
        <dbReference type="SAM" id="Coils"/>
    </source>
</evidence>
<evidence type="ECO:0000313" key="4">
    <source>
        <dbReference type="Proteomes" id="UP000583944"/>
    </source>
</evidence>
<dbReference type="EMBL" id="JABDHM010000008">
    <property type="protein sequence ID" value="KAF5225130.1"/>
    <property type="molecule type" value="Genomic_DNA"/>
</dbReference>
<dbReference type="VEuPathDB" id="TriTrypDB:BCY84_15213"/>
<feature type="coiled-coil region" evidence="1">
    <location>
        <begin position="515"/>
        <end position="570"/>
    </location>
</feature>
<evidence type="ECO:0000313" key="3">
    <source>
        <dbReference type="EMBL" id="KAF5225130.1"/>
    </source>
</evidence>
<evidence type="ECO:0000256" key="2">
    <source>
        <dbReference type="SAM" id="MobiDB-lite"/>
    </source>
</evidence>
<feature type="region of interest" description="Disordered" evidence="2">
    <location>
        <begin position="575"/>
        <end position="618"/>
    </location>
</feature>
<comment type="caution">
    <text evidence="3">The sequence shown here is derived from an EMBL/GenBank/DDBJ whole genome shotgun (WGS) entry which is preliminary data.</text>
</comment>
<feature type="coiled-coil region" evidence="1">
    <location>
        <begin position="640"/>
        <end position="667"/>
    </location>
</feature>
<evidence type="ECO:0008006" key="5">
    <source>
        <dbReference type="Google" id="ProtNLM"/>
    </source>
</evidence>